<accession>A0ABQ5SYE0</accession>
<dbReference type="PANTHER" id="PTHR30055:SF234">
    <property type="entry name" value="HTH-TYPE TRANSCRIPTIONAL REGULATOR BETI"/>
    <property type="match status" value="1"/>
</dbReference>
<evidence type="ECO:0000256" key="1">
    <source>
        <dbReference type="ARBA" id="ARBA00023015"/>
    </source>
</evidence>
<keyword evidence="2 4" id="KW-0238">DNA-binding</keyword>
<comment type="caution">
    <text evidence="7">The sequence shown here is derived from an EMBL/GenBank/DDBJ whole genome shotgun (WGS) entry which is preliminary data.</text>
</comment>
<evidence type="ECO:0000259" key="6">
    <source>
        <dbReference type="PROSITE" id="PS50977"/>
    </source>
</evidence>
<gene>
    <name evidence="7" type="ORF">GCM10017579_26240</name>
</gene>
<dbReference type="PANTHER" id="PTHR30055">
    <property type="entry name" value="HTH-TYPE TRANSCRIPTIONAL REGULATOR RUTR"/>
    <property type="match status" value="1"/>
</dbReference>
<dbReference type="InterPro" id="IPR001647">
    <property type="entry name" value="HTH_TetR"/>
</dbReference>
<evidence type="ECO:0000313" key="7">
    <source>
        <dbReference type="EMBL" id="GLJ68588.1"/>
    </source>
</evidence>
<dbReference type="PROSITE" id="PS50977">
    <property type="entry name" value="HTH_TETR_2"/>
    <property type="match status" value="1"/>
</dbReference>
<evidence type="ECO:0000313" key="8">
    <source>
        <dbReference type="Proteomes" id="UP001142292"/>
    </source>
</evidence>
<dbReference type="Gene3D" id="1.10.357.10">
    <property type="entry name" value="Tetracycline Repressor, domain 2"/>
    <property type="match status" value="1"/>
</dbReference>
<sequence>MSIRHNRPGRPRLVPSQTTAPPREQVLHAAAQLFVTRGFAATSTREIAEKVGIRQASLYYHFAGKDEILAELLERSVRPTMDRIEQVEQLTAADGPEVTLYLLAVIDVRTLAEAPDNIGALATHPDVASSEAFDAFRSTRAELASAYARIAARVASPGVAATTGARHLGEMLIHLVEVTTSMRSIGLPIDETAADAIASTCLRACGISESHIVAAAASAAPLLDELPPSTEAHSRTASP</sequence>
<name>A0ABQ5SYE0_9ACTN</name>
<feature type="domain" description="HTH tetR-type" evidence="6">
    <location>
        <begin position="20"/>
        <end position="80"/>
    </location>
</feature>
<dbReference type="InterPro" id="IPR050109">
    <property type="entry name" value="HTH-type_TetR-like_transc_reg"/>
</dbReference>
<keyword evidence="1" id="KW-0805">Transcription regulation</keyword>
<dbReference type="Proteomes" id="UP001142292">
    <property type="component" value="Unassembled WGS sequence"/>
</dbReference>
<evidence type="ECO:0000256" key="3">
    <source>
        <dbReference type="ARBA" id="ARBA00023163"/>
    </source>
</evidence>
<reference evidence="7" key="1">
    <citation type="journal article" date="2014" name="Int. J. Syst. Evol. Microbiol.">
        <title>Complete genome of a new Firmicutes species belonging to the dominant human colonic microbiota ('Ruminococcus bicirculans') reveals two chromosomes and a selective capacity to utilize plant glucans.</title>
        <authorList>
            <consortium name="NISC Comparative Sequencing Program"/>
            <person name="Wegmann U."/>
            <person name="Louis P."/>
            <person name="Goesmann A."/>
            <person name="Henrissat B."/>
            <person name="Duncan S.H."/>
            <person name="Flint H.J."/>
        </authorList>
    </citation>
    <scope>NUCLEOTIDE SEQUENCE</scope>
    <source>
        <strain evidence="7">VKM Ac-1246</strain>
    </source>
</reference>
<evidence type="ECO:0000256" key="4">
    <source>
        <dbReference type="PROSITE-ProRule" id="PRU00335"/>
    </source>
</evidence>
<dbReference type="SUPFAM" id="SSF46689">
    <property type="entry name" value="Homeodomain-like"/>
    <property type="match status" value="1"/>
</dbReference>
<evidence type="ECO:0000256" key="5">
    <source>
        <dbReference type="SAM" id="MobiDB-lite"/>
    </source>
</evidence>
<organism evidence="7 8">
    <name type="scientific">Nocardioides luteus</name>
    <dbReference type="NCBI Taxonomy" id="1844"/>
    <lineage>
        <taxon>Bacteria</taxon>
        <taxon>Bacillati</taxon>
        <taxon>Actinomycetota</taxon>
        <taxon>Actinomycetes</taxon>
        <taxon>Propionibacteriales</taxon>
        <taxon>Nocardioidaceae</taxon>
        <taxon>Nocardioides</taxon>
    </lineage>
</organism>
<dbReference type="InterPro" id="IPR009057">
    <property type="entry name" value="Homeodomain-like_sf"/>
</dbReference>
<protein>
    <submittedName>
        <fullName evidence="7">Transcriptional regulator, TetR family protein</fullName>
    </submittedName>
</protein>
<dbReference type="RefSeq" id="WP_189118870.1">
    <property type="nucleotide sequence ID" value="NZ_BMRK01000009.1"/>
</dbReference>
<dbReference type="PRINTS" id="PR00455">
    <property type="entry name" value="HTHTETR"/>
</dbReference>
<dbReference type="EMBL" id="BSEL01000005">
    <property type="protein sequence ID" value="GLJ68588.1"/>
    <property type="molecule type" value="Genomic_DNA"/>
</dbReference>
<evidence type="ECO:0000256" key="2">
    <source>
        <dbReference type="ARBA" id="ARBA00023125"/>
    </source>
</evidence>
<feature type="region of interest" description="Disordered" evidence="5">
    <location>
        <begin position="1"/>
        <end position="21"/>
    </location>
</feature>
<feature type="DNA-binding region" description="H-T-H motif" evidence="4">
    <location>
        <begin position="43"/>
        <end position="62"/>
    </location>
</feature>
<feature type="compositionally biased region" description="Basic residues" evidence="5">
    <location>
        <begin position="1"/>
        <end position="10"/>
    </location>
</feature>
<proteinExistence type="predicted"/>
<reference evidence="7" key="2">
    <citation type="submission" date="2023-01" db="EMBL/GenBank/DDBJ databases">
        <authorList>
            <person name="Sun Q."/>
            <person name="Evtushenko L."/>
        </authorList>
    </citation>
    <scope>NUCLEOTIDE SEQUENCE</scope>
    <source>
        <strain evidence="7">VKM Ac-1246</strain>
    </source>
</reference>
<keyword evidence="8" id="KW-1185">Reference proteome</keyword>
<keyword evidence="3" id="KW-0804">Transcription</keyword>
<dbReference type="Pfam" id="PF00440">
    <property type="entry name" value="TetR_N"/>
    <property type="match status" value="1"/>
</dbReference>